<protein>
    <recommendedName>
        <fullName evidence="2">Reverse transcriptase domain-containing protein</fullName>
    </recommendedName>
</protein>
<feature type="domain" description="Reverse transcriptase" evidence="2">
    <location>
        <begin position="1"/>
        <end position="278"/>
    </location>
</feature>
<dbReference type="OrthoDB" id="9793236at2"/>
<evidence type="ECO:0000313" key="4">
    <source>
        <dbReference type="Proteomes" id="UP000196708"/>
    </source>
</evidence>
<dbReference type="KEGG" id="vga:BSQ33_16170"/>
<dbReference type="Proteomes" id="UP000196708">
    <property type="component" value="Chromosome 2"/>
</dbReference>
<dbReference type="PANTHER" id="PTHR34047">
    <property type="entry name" value="NUCLEAR INTRON MATURASE 1, MITOCHONDRIAL-RELATED"/>
    <property type="match status" value="1"/>
</dbReference>
<comment type="similarity">
    <text evidence="1">Belongs to the bacterial reverse transcriptase family.</text>
</comment>
<dbReference type="EMBL" id="CP018836">
    <property type="protein sequence ID" value="ASA57321.1"/>
    <property type="molecule type" value="Genomic_DNA"/>
</dbReference>
<organism evidence="3 4">
    <name type="scientific">Vibrio gazogenes</name>
    <dbReference type="NCBI Taxonomy" id="687"/>
    <lineage>
        <taxon>Bacteria</taxon>
        <taxon>Pseudomonadati</taxon>
        <taxon>Pseudomonadota</taxon>
        <taxon>Gammaproteobacteria</taxon>
        <taxon>Vibrionales</taxon>
        <taxon>Vibrionaceae</taxon>
        <taxon>Vibrio</taxon>
    </lineage>
</organism>
<dbReference type="RefSeq" id="WP_088134653.1">
    <property type="nucleotide sequence ID" value="NZ_CP018836.1"/>
</dbReference>
<dbReference type="PROSITE" id="PS50878">
    <property type="entry name" value="RT_POL"/>
    <property type="match status" value="1"/>
</dbReference>
<name>A0A1Z2SJE3_VIBGA</name>
<dbReference type="Pfam" id="PF00078">
    <property type="entry name" value="RVT_1"/>
    <property type="match status" value="1"/>
</dbReference>
<evidence type="ECO:0000256" key="1">
    <source>
        <dbReference type="ARBA" id="ARBA00034120"/>
    </source>
</evidence>
<dbReference type="CDD" id="cd01651">
    <property type="entry name" value="RT_G2_intron"/>
    <property type="match status" value="1"/>
</dbReference>
<dbReference type="InterPro" id="IPR043502">
    <property type="entry name" value="DNA/RNA_pol_sf"/>
</dbReference>
<dbReference type="InterPro" id="IPR000477">
    <property type="entry name" value="RT_dom"/>
</dbReference>
<dbReference type="PANTHER" id="PTHR34047:SF8">
    <property type="entry name" value="PROTEIN YKFC"/>
    <property type="match status" value="1"/>
</dbReference>
<dbReference type="SUPFAM" id="SSF56672">
    <property type="entry name" value="DNA/RNA polymerases"/>
    <property type="match status" value="1"/>
</dbReference>
<accession>A0A1Z2SJE3</accession>
<evidence type="ECO:0000313" key="3">
    <source>
        <dbReference type="EMBL" id="ASA57321.1"/>
    </source>
</evidence>
<reference evidence="3 4" key="1">
    <citation type="submission" date="2016-12" db="EMBL/GenBank/DDBJ databases">
        <authorList>
            <person name="Song W.-J."/>
            <person name="Kurnit D.M."/>
        </authorList>
    </citation>
    <scope>NUCLEOTIDE SEQUENCE [LARGE SCALE GENOMIC DNA]</scope>
    <source>
        <strain evidence="3 4">ATCC 43942</strain>
    </source>
</reference>
<sequence>MNHLAPSPTLEQMIKDENLALAYQWLCQARKDSHHNHDVWHLRFHWASIKSELQQQLRAGEYRFEPCRTIQVGGESVGVWCARDALVLKALTLVLTDQLAPRLSDDCYHLAGRGGAKGCVRQVKGAVDGYHFVCRSDVDSYYATIDHQVLLDLLAERIGDGRVLALIEQMLTRLDNVNGSLHHVDKGISKGNPLSPLLGVLYLDSMDKVLGEYCQQHQLKYYRYMDDWLVLCKTRHQLRHVVRLMNECLDAVKQTKHPFKTYIGRIKETGFDFLGYRITPSSEQTVTLAWTTIANHIGKLKQLYEQGAAAIRIAEYVKRWLQWARSGVEIDLQLVLDVIKTSRLGSELVKKGFWG</sequence>
<dbReference type="InterPro" id="IPR051083">
    <property type="entry name" value="GrpII_Intron_Splice-Mob/Def"/>
</dbReference>
<gene>
    <name evidence="3" type="ORF">BSQ33_16170</name>
</gene>
<evidence type="ECO:0000259" key="2">
    <source>
        <dbReference type="PROSITE" id="PS50878"/>
    </source>
</evidence>
<dbReference type="AlphaFoldDB" id="A0A1Z2SJE3"/>
<proteinExistence type="inferred from homology"/>